<dbReference type="InterPro" id="IPR045337">
    <property type="entry name" value="MmgE_PrpD_C"/>
</dbReference>
<reference evidence="4" key="1">
    <citation type="submission" date="2020-12" db="EMBL/GenBank/DDBJ databases">
        <title>Oil enriched cultivation method for isolating marine PHA-producing bacteria.</title>
        <authorList>
            <person name="Zheng W."/>
            <person name="Yu S."/>
            <person name="Huang Y."/>
        </authorList>
    </citation>
    <scope>NUCLEOTIDE SEQUENCE</scope>
    <source>
        <strain evidence="4">SY-2-12</strain>
    </source>
</reference>
<protein>
    <submittedName>
        <fullName evidence="4">MmgE/PrpD family protein</fullName>
    </submittedName>
</protein>
<organism evidence="4 5">
    <name type="scientific">Roseibium aggregatum</name>
    <dbReference type="NCBI Taxonomy" id="187304"/>
    <lineage>
        <taxon>Bacteria</taxon>
        <taxon>Pseudomonadati</taxon>
        <taxon>Pseudomonadota</taxon>
        <taxon>Alphaproteobacteria</taxon>
        <taxon>Hyphomicrobiales</taxon>
        <taxon>Stappiaceae</taxon>
        <taxon>Roseibium</taxon>
    </lineage>
</organism>
<dbReference type="EMBL" id="JAEKJZ010000008">
    <property type="protein sequence ID" value="MBN9673880.1"/>
    <property type="molecule type" value="Genomic_DNA"/>
</dbReference>
<evidence type="ECO:0000259" key="2">
    <source>
        <dbReference type="Pfam" id="PF03972"/>
    </source>
</evidence>
<name>A0A939EIR0_9HYPH</name>
<dbReference type="PANTHER" id="PTHR16943">
    <property type="entry name" value="2-METHYLCITRATE DEHYDRATASE-RELATED"/>
    <property type="match status" value="1"/>
</dbReference>
<dbReference type="InterPro" id="IPR042188">
    <property type="entry name" value="MmgE/PrpD_sf_2"/>
</dbReference>
<dbReference type="InterPro" id="IPR005656">
    <property type="entry name" value="MmgE_PrpD"/>
</dbReference>
<dbReference type="Gene3D" id="3.30.1330.120">
    <property type="entry name" value="2-methylcitrate dehydratase PrpD"/>
    <property type="match status" value="1"/>
</dbReference>
<dbReference type="GO" id="GO:0016829">
    <property type="term" value="F:lyase activity"/>
    <property type="evidence" value="ECO:0007669"/>
    <property type="project" value="InterPro"/>
</dbReference>
<feature type="domain" description="MmgE/PrpD N-terminal" evidence="2">
    <location>
        <begin position="11"/>
        <end position="241"/>
    </location>
</feature>
<dbReference type="PANTHER" id="PTHR16943:SF8">
    <property type="entry name" value="2-METHYLCITRATE DEHYDRATASE"/>
    <property type="match status" value="1"/>
</dbReference>
<evidence type="ECO:0000259" key="3">
    <source>
        <dbReference type="Pfam" id="PF19305"/>
    </source>
</evidence>
<dbReference type="RefSeq" id="WP_207144182.1">
    <property type="nucleotide sequence ID" value="NZ_JAEKJZ010000008.1"/>
</dbReference>
<dbReference type="Gene3D" id="1.10.4100.10">
    <property type="entry name" value="2-methylcitrate dehydratase PrpD"/>
    <property type="match status" value="1"/>
</dbReference>
<dbReference type="Pfam" id="PF19305">
    <property type="entry name" value="MmgE_PrpD_C"/>
    <property type="match status" value="1"/>
</dbReference>
<comment type="similarity">
    <text evidence="1">Belongs to the PrpD family.</text>
</comment>
<dbReference type="InterPro" id="IPR042183">
    <property type="entry name" value="MmgE/PrpD_sf_1"/>
</dbReference>
<dbReference type="Pfam" id="PF03972">
    <property type="entry name" value="MmgE_PrpD_N"/>
    <property type="match status" value="1"/>
</dbReference>
<comment type="caution">
    <text evidence="4">The sequence shown here is derived from an EMBL/GenBank/DDBJ whole genome shotgun (WGS) entry which is preliminary data.</text>
</comment>
<sequence>MSALLDTVLDIAGLPAEEVPPEAGETARLSLYDWLICGLAGREEPLANKLRQLAAEEGGAPVASLFGGGKAPSRAAALVNGATSHALDYDDTHFAHVGHLSVGIYPAALAAGEETGASARDVTTAFLLGSETAIRVGVVLGAGHYNRGFHQTATAGAFGATVAAGRLFGLTRPEMRAALGLCATRASGLKSQFGTMGKPYNAGIAASNGIECAKLAKLGMTSCDDGLMGDQGFVATHCEAPGTERAPADRFLFGDISYKFHACCHGTHAMIEALLEALSGSEAPMESVTSLTLYTNPRWLKVCDIKAPGTGLEVKFSYAWLAGMVIEGRNTGAFETYSDDLAADPGLAAFAAKVEVIGDAGLTDMQAEGEITFADGRKLPFSHDLARRPSLEALTAKLRAKAEAVLGGGAVRIEPVIEKLAGMSAMDLGAIVRENG</sequence>
<evidence type="ECO:0000313" key="4">
    <source>
        <dbReference type="EMBL" id="MBN9673880.1"/>
    </source>
</evidence>
<dbReference type="InterPro" id="IPR036148">
    <property type="entry name" value="MmgE/PrpD_sf"/>
</dbReference>
<accession>A0A939EIR0</accession>
<proteinExistence type="inferred from homology"/>
<evidence type="ECO:0000256" key="1">
    <source>
        <dbReference type="ARBA" id="ARBA00006174"/>
    </source>
</evidence>
<dbReference type="Proteomes" id="UP000664096">
    <property type="component" value="Unassembled WGS sequence"/>
</dbReference>
<dbReference type="SUPFAM" id="SSF103378">
    <property type="entry name" value="2-methylcitrate dehydratase PrpD"/>
    <property type="match status" value="1"/>
</dbReference>
<dbReference type="InterPro" id="IPR045336">
    <property type="entry name" value="MmgE_PrpD_N"/>
</dbReference>
<dbReference type="AlphaFoldDB" id="A0A939EIR0"/>
<feature type="domain" description="MmgE/PrpD C-terminal" evidence="3">
    <location>
        <begin position="261"/>
        <end position="409"/>
    </location>
</feature>
<gene>
    <name evidence="4" type="ORF">JF539_26220</name>
</gene>
<evidence type="ECO:0000313" key="5">
    <source>
        <dbReference type="Proteomes" id="UP000664096"/>
    </source>
</evidence>